<sequence>MKTKNNHVLYTKEDFTNKSPEEMESDTIANLVLDGGLAICKVCGEFEAGLDKECKPKE</sequence>
<evidence type="ECO:0000313" key="3">
    <source>
        <dbReference type="Proteomes" id="UP000031876"/>
    </source>
</evidence>
<evidence type="ECO:0000313" key="2">
    <source>
        <dbReference type="EMBL" id="QKH22874.1"/>
    </source>
</evidence>
<dbReference type="KEGG" id="btw:BF38_5667"/>
<gene>
    <name evidence="1" type="ORF">BF38_5667</name>
    <name evidence="2" type="ORF">FOC89_02525</name>
</gene>
<dbReference type="Proteomes" id="UP000031876">
    <property type="component" value="Plasmid 2"/>
</dbReference>
<evidence type="ECO:0000313" key="1">
    <source>
        <dbReference type="EMBL" id="AJG73940.1"/>
    </source>
</evidence>
<reference evidence="2 4" key="2">
    <citation type="submission" date="2020-05" db="EMBL/GenBank/DDBJ databases">
        <title>FDA dAtabase for Regulatory Grade micrObial Sequences (FDA-ARGOS): Supporting development and validation of Infectious Disease Dx tests.</title>
        <authorList>
            <person name="Nelson B."/>
            <person name="Plummer A."/>
            <person name="Tallon L."/>
            <person name="Sadzewicz L."/>
            <person name="Zhao X."/>
            <person name="Vavikolanu K."/>
            <person name="Mehta A."/>
            <person name="Aluvathingal J."/>
            <person name="Nadendla S."/>
            <person name="Myers T."/>
            <person name="Yan Y."/>
            <person name="Sichtig H."/>
        </authorList>
    </citation>
    <scope>NUCLEOTIDE SEQUENCE [LARGE SCALE GENOMIC DNA]</scope>
    <source>
        <strain evidence="2 4">FDAARGOS_795</strain>
        <plasmid evidence="2 4">unnamed3</plasmid>
    </source>
</reference>
<protein>
    <submittedName>
        <fullName evidence="2">Uncharacterized protein</fullName>
    </submittedName>
</protein>
<dbReference type="AlphaFoldDB" id="A0A0B5NC17"/>
<organism evidence="2 4">
    <name type="scientific">Bacillus thuringiensis</name>
    <dbReference type="NCBI Taxonomy" id="1428"/>
    <lineage>
        <taxon>Bacteria</taxon>
        <taxon>Bacillati</taxon>
        <taxon>Bacillota</taxon>
        <taxon>Bacilli</taxon>
        <taxon>Bacillales</taxon>
        <taxon>Bacillaceae</taxon>
        <taxon>Bacillus</taxon>
        <taxon>Bacillus cereus group</taxon>
    </lineage>
</organism>
<dbReference type="EMBL" id="CP009334">
    <property type="protein sequence ID" value="AJG73940.1"/>
    <property type="molecule type" value="Genomic_DNA"/>
</dbReference>
<dbReference type="Proteomes" id="UP000501107">
    <property type="component" value="Plasmid unnamed3"/>
</dbReference>
<accession>A0A0B5NC17</accession>
<geneLocation type="plasmid" evidence="2 4">
    <name>unnamed3</name>
</geneLocation>
<keyword evidence="2" id="KW-0614">Plasmid</keyword>
<geneLocation type="plasmid" evidence="1 3">
    <name>2</name>
</geneLocation>
<proteinExistence type="predicted"/>
<evidence type="ECO:0000313" key="4">
    <source>
        <dbReference type="Proteomes" id="UP000501107"/>
    </source>
</evidence>
<reference evidence="1 3" key="1">
    <citation type="journal article" date="2015" name="Genome Announc.">
        <title>Complete genome sequences for 35 biothreat assay-relevant bacillus species.</title>
        <authorList>
            <person name="Johnson S.L."/>
            <person name="Daligault H.E."/>
            <person name="Davenport K.W."/>
            <person name="Jaissle J."/>
            <person name="Frey K.G."/>
            <person name="Ladner J.T."/>
            <person name="Broomall S.M."/>
            <person name="Bishop-Lilly K.A."/>
            <person name="Bruce D.C."/>
            <person name="Gibbons H.S."/>
            <person name="Coyne S.R."/>
            <person name="Lo C.C."/>
            <person name="Meincke L."/>
            <person name="Munk A.C."/>
            <person name="Koroleva G.I."/>
            <person name="Rosenzweig C.N."/>
            <person name="Palacios G.F."/>
            <person name="Redden C.L."/>
            <person name="Minogue T.D."/>
            <person name="Chain P.S."/>
        </authorList>
    </citation>
    <scope>NUCLEOTIDE SEQUENCE [LARGE SCALE GENOMIC DNA]</scope>
    <source>
        <strain evidence="1 3">HD1011</strain>
        <plasmid evidence="1 3">2</plasmid>
    </source>
</reference>
<name>A0A0B5NC17_BACTU</name>
<dbReference type="EMBL" id="CP053979">
    <property type="protein sequence ID" value="QKH22874.1"/>
    <property type="molecule type" value="Genomic_DNA"/>
</dbReference>
<dbReference type="RefSeq" id="WP_000850686.1">
    <property type="nucleotide sequence ID" value="NZ_CP009334.1"/>
</dbReference>